<keyword evidence="6 11" id="KW-0547">Nucleotide-binding</keyword>
<dbReference type="EC" id="6.1.1.19" evidence="11"/>
<dbReference type="PRINTS" id="PR01038">
    <property type="entry name" value="TRNASYNTHARG"/>
</dbReference>
<protein>
    <recommendedName>
        <fullName evidence="11">Arginine--tRNA ligase</fullName>
        <ecNumber evidence="11">6.1.1.19</ecNumber>
    </recommendedName>
    <alternativeName>
        <fullName evidence="11">Arginyl-tRNA synthetase</fullName>
        <shortName evidence="11">ArgRS</shortName>
    </alternativeName>
</protein>
<dbReference type="Pfam" id="PF05746">
    <property type="entry name" value="DALR_1"/>
    <property type="match status" value="1"/>
</dbReference>
<dbReference type="Gene3D" id="1.10.730.10">
    <property type="entry name" value="Isoleucyl-tRNA Synthetase, Domain 1"/>
    <property type="match status" value="1"/>
</dbReference>
<dbReference type="Pfam" id="PF00750">
    <property type="entry name" value="tRNA-synt_1d"/>
    <property type="match status" value="1"/>
</dbReference>
<dbReference type="InterPro" id="IPR001278">
    <property type="entry name" value="Arg-tRNA-ligase"/>
</dbReference>
<evidence type="ECO:0000256" key="2">
    <source>
        <dbReference type="ARBA" id="ARBA00005594"/>
    </source>
</evidence>
<accession>A0A1F8CUD1</accession>
<feature type="domain" description="DALR anticodon binding" evidence="13">
    <location>
        <begin position="447"/>
        <end position="567"/>
    </location>
</feature>
<comment type="catalytic activity">
    <reaction evidence="10 11">
        <text>tRNA(Arg) + L-arginine + ATP = L-arginyl-tRNA(Arg) + AMP + diphosphate</text>
        <dbReference type="Rhea" id="RHEA:20301"/>
        <dbReference type="Rhea" id="RHEA-COMP:9658"/>
        <dbReference type="Rhea" id="RHEA-COMP:9673"/>
        <dbReference type="ChEBI" id="CHEBI:30616"/>
        <dbReference type="ChEBI" id="CHEBI:32682"/>
        <dbReference type="ChEBI" id="CHEBI:33019"/>
        <dbReference type="ChEBI" id="CHEBI:78442"/>
        <dbReference type="ChEBI" id="CHEBI:78513"/>
        <dbReference type="ChEBI" id="CHEBI:456215"/>
        <dbReference type="EC" id="6.1.1.19"/>
    </reaction>
</comment>
<evidence type="ECO:0000256" key="6">
    <source>
        <dbReference type="ARBA" id="ARBA00022741"/>
    </source>
</evidence>
<dbReference type="PANTHER" id="PTHR11956:SF5">
    <property type="entry name" value="ARGININE--TRNA LIGASE, CYTOPLASMIC"/>
    <property type="match status" value="1"/>
</dbReference>
<evidence type="ECO:0000259" key="14">
    <source>
        <dbReference type="SMART" id="SM01016"/>
    </source>
</evidence>
<evidence type="ECO:0000256" key="7">
    <source>
        <dbReference type="ARBA" id="ARBA00022840"/>
    </source>
</evidence>
<dbReference type="SUPFAM" id="SSF52374">
    <property type="entry name" value="Nucleotidylyl transferase"/>
    <property type="match status" value="1"/>
</dbReference>
<gene>
    <name evidence="11" type="primary">argS</name>
    <name evidence="15" type="ORF">A2382_02130</name>
</gene>
<dbReference type="AlphaFoldDB" id="A0A1F8CUD1"/>
<dbReference type="FunFam" id="1.10.730.10:FF:000006">
    <property type="entry name" value="Arginyl-tRNA synthetase 2, mitochondrial"/>
    <property type="match status" value="1"/>
</dbReference>
<dbReference type="InterPro" id="IPR036695">
    <property type="entry name" value="Arg-tRNA-synth_N_sf"/>
</dbReference>
<dbReference type="NCBIfam" id="TIGR00456">
    <property type="entry name" value="argS"/>
    <property type="match status" value="1"/>
</dbReference>
<comment type="caution">
    <text evidence="11">Lacks conserved residue(s) required for the propagation of feature annotation.</text>
</comment>
<dbReference type="SMART" id="SM01016">
    <property type="entry name" value="Arg_tRNA_synt_N"/>
    <property type="match status" value="1"/>
</dbReference>
<evidence type="ECO:0000313" key="16">
    <source>
        <dbReference type="Proteomes" id="UP000178999"/>
    </source>
</evidence>
<reference evidence="15 16" key="1">
    <citation type="journal article" date="2016" name="Nat. Commun.">
        <title>Thousands of microbial genomes shed light on interconnected biogeochemical processes in an aquifer system.</title>
        <authorList>
            <person name="Anantharaman K."/>
            <person name="Brown C.T."/>
            <person name="Hug L.A."/>
            <person name="Sharon I."/>
            <person name="Castelle C.J."/>
            <person name="Probst A.J."/>
            <person name="Thomas B.C."/>
            <person name="Singh A."/>
            <person name="Wilkins M.J."/>
            <person name="Karaoz U."/>
            <person name="Brodie E.L."/>
            <person name="Williams K.H."/>
            <person name="Hubbard S.S."/>
            <person name="Banfield J.F."/>
        </authorList>
    </citation>
    <scope>NUCLEOTIDE SEQUENCE [LARGE SCALE GENOMIC DNA]</scope>
</reference>
<keyword evidence="5 11" id="KW-0436">Ligase</keyword>
<dbReference type="InterPro" id="IPR005148">
    <property type="entry name" value="Arg-tRNA-synth_N"/>
</dbReference>
<evidence type="ECO:0000256" key="10">
    <source>
        <dbReference type="ARBA" id="ARBA00049339"/>
    </source>
</evidence>
<dbReference type="PANTHER" id="PTHR11956">
    <property type="entry name" value="ARGINYL-TRNA SYNTHETASE"/>
    <property type="match status" value="1"/>
</dbReference>
<evidence type="ECO:0000256" key="3">
    <source>
        <dbReference type="ARBA" id="ARBA00011245"/>
    </source>
</evidence>
<dbReference type="Pfam" id="PF03485">
    <property type="entry name" value="Arg_tRNA_synt_N"/>
    <property type="match status" value="1"/>
</dbReference>
<comment type="caution">
    <text evidence="15">The sequence shown here is derived from an EMBL/GenBank/DDBJ whole genome shotgun (WGS) entry which is preliminary data.</text>
</comment>
<organism evidence="15 16">
    <name type="scientific">Candidatus Woesebacteria bacterium RIFOXYB1_FULL_38_16</name>
    <dbReference type="NCBI Taxonomy" id="1802538"/>
    <lineage>
        <taxon>Bacteria</taxon>
        <taxon>Candidatus Woeseibacteriota</taxon>
    </lineage>
</organism>
<dbReference type="HAMAP" id="MF_00123">
    <property type="entry name" value="Arg_tRNA_synth"/>
    <property type="match status" value="1"/>
</dbReference>
<evidence type="ECO:0000256" key="1">
    <source>
        <dbReference type="ARBA" id="ARBA00004496"/>
    </source>
</evidence>
<evidence type="ECO:0000256" key="12">
    <source>
        <dbReference type="RuleBase" id="RU363038"/>
    </source>
</evidence>
<dbReference type="SMART" id="SM00836">
    <property type="entry name" value="DALR_1"/>
    <property type="match status" value="1"/>
</dbReference>
<dbReference type="GO" id="GO:0006420">
    <property type="term" value="P:arginyl-tRNA aminoacylation"/>
    <property type="evidence" value="ECO:0007669"/>
    <property type="project" value="UniProtKB-UniRule"/>
</dbReference>
<evidence type="ECO:0000256" key="11">
    <source>
        <dbReference type="HAMAP-Rule" id="MF_00123"/>
    </source>
</evidence>
<dbReference type="GO" id="GO:0005737">
    <property type="term" value="C:cytoplasm"/>
    <property type="evidence" value="ECO:0007669"/>
    <property type="project" value="UniProtKB-SubCell"/>
</dbReference>
<dbReference type="InterPro" id="IPR008909">
    <property type="entry name" value="DALR_anticod-bd"/>
</dbReference>
<dbReference type="GO" id="GO:0004814">
    <property type="term" value="F:arginine-tRNA ligase activity"/>
    <property type="evidence" value="ECO:0007669"/>
    <property type="project" value="UniProtKB-UniRule"/>
</dbReference>
<keyword evidence="4 11" id="KW-0963">Cytoplasm</keyword>
<comment type="subcellular location">
    <subcellularLocation>
        <location evidence="1 11">Cytoplasm</location>
    </subcellularLocation>
</comment>
<dbReference type="Gene3D" id="3.40.50.620">
    <property type="entry name" value="HUPs"/>
    <property type="match status" value="1"/>
</dbReference>
<keyword evidence="7 11" id="KW-0067">ATP-binding</keyword>
<evidence type="ECO:0000259" key="13">
    <source>
        <dbReference type="SMART" id="SM00836"/>
    </source>
</evidence>
<dbReference type="FunFam" id="3.40.50.620:FF:000116">
    <property type="entry name" value="Arginine--tRNA ligase"/>
    <property type="match status" value="1"/>
</dbReference>
<dbReference type="SUPFAM" id="SSF55190">
    <property type="entry name" value="Arginyl-tRNA synthetase (ArgRS), N-terminal 'additional' domain"/>
    <property type="match status" value="1"/>
</dbReference>
<dbReference type="InterPro" id="IPR014729">
    <property type="entry name" value="Rossmann-like_a/b/a_fold"/>
</dbReference>
<dbReference type="InterPro" id="IPR009080">
    <property type="entry name" value="tRNAsynth_Ia_anticodon-bd"/>
</dbReference>
<comment type="subunit">
    <text evidence="3 11">Monomer.</text>
</comment>
<dbReference type="STRING" id="1802538.A2382_02130"/>
<proteinExistence type="inferred from homology"/>
<dbReference type="EMBL" id="MGHY01000009">
    <property type="protein sequence ID" value="OGM79696.1"/>
    <property type="molecule type" value="Genomic_DNA"/>
</dbReference>
<evidence type="ECO:0000256" key="5">
    <source>
        <dbReference type="ARBA" id="ARBA00022598"/>
    </source>
</evidence>
<evidence type="ECO:0000313" key="15">
    <source>
        <dbReference type="EMBL" id="OGM79696.1"/>
    </source>
</evidence>
<dbReference type="Gene3D" id="3.30.1360.70">
    <property type="entry name" value="Arginyl tRNA synthetase N-terminal domain"/>
    <property type="match status" value="1"/>
</dbReference>
<feature type="domain" description="Arginyl tRNA synthetase N-terminal" evidence="14">
    <location>
        <begin position="1"/>
        <end position="91"/>
    </location>
</feature>
<sequence length="567" mass="64622">MDYKDQILKSLSEVTGIKDINLETPGNEDYGDYSTNIAMLLASKKGETKNNKSNPTEIAQGIVQSLSKDKVLQKIVSKISVEGPGFINFHLSKEALFDNLSQILERHEKYGHSNLGKKEKVIIEYSSPNIARRFGIGHLRSTIIGQTIFNLYTTLGFDTVGDNHFGDWGTQFGVIIAAIKRNNLDINNLSVQDLEKLYVEYNLEAQTDPKLKEDAKKWFKRLEDKDPQAREIWQKSYDQSLAEFEKIYDLLEVKIDNGFGESFYEDKMSGVIAEAREKNITKKSESAEIIEFDDLPPAMLLKSDGATTYFTRDLTTIKYRLDTYHPKKIIYEVGVEQTLHFKQVFAAAKKIGWIKNNEVELVHVSHGHYRLEGKKMSTRLGRGIKLEEILRDAVKKAHDLGSKDEKTAQDVGIGAIKYFDLSHAPETFIDFNWDQVMNMQGNSGPYLQYTHARTQSVLAKVKKVEKSKNPTLNQSTLNENELTLLRILCRFDDVIISATKNYSPNLMCNYLNTLSQKYNTFYAKYSILTPSENDQEKRKFRIMLTQGTGQILRNGLTLLGINAPDKM</sequence>
<evidence type="ECO:0000256" key="9">
    <source>
        <dbReference type="ARBA" id="ARBA00023146"/>
    </source>
</evidence>
<evidence type="ECO:0000256" key="8">
    <source>
        <dbReference type="ARBA" id="ARBA00022917"/>
    </source>
</evidence>
<dbReference type="Proteomes" id="UP000178999">
    <property type="component" value="Unassembled WGS sequence"/>
</dbReference>
<name>A0A1F8CUD1_9BACT</name>
<keyword evidence="8 11" id="KW-0648">Protein biosynthesis</keyword>
<comment type="similarity">
    <text evidence="2 11 12">Belongs to the class-I aminoacyl-tRNA synthetase family.</text>
</comment>
<dbReference type="CDD" id="cd00671">
    <property type="entry name" value="ArgRS_core"/>
    <property type="match status" value="1"/>
</dbReference>
<keyword evidence="9 11" id="KW-0030">Aminoacyl-tRNA synthetase</keyword>
<dbReference type="InterPro" id="IPR035684">
    <property type="entry name" value="ArgRS_core"/>
</dbReference>
<evidence type="ECO:0000256" key="4">
    <source>
        <dbReference type="ARBA" id="ARBA00022490"/>
    </source>
</evidence>
<dbReference type="SUPFAM" id="SSF47323">
    <property type="entry name" value="Anticodon-binding domain of a subclass of class I aminoacyl-tRNA synthetases"/>
    <property type="match status" value="1"/>
</dbReference>
<dbReference type="GO" id="GO:0005524">
    <property type="term" value="F:ATP binding"/>
    <property type="evidence" value="ECO:0007669"/>
    <property type="project" value="UniProtKB-UniRule"/>
</dbReference>